<accession>A0ABW1XL66</accession>
<reference evidence="2" key="1">
    <citation type="journal article" date="2019" name="Int. J. Syst. Evol. Microbiol.">
        <title>The Global Catalogue of Microorganisms (GCM) 10K type strain sequencing project: providing services to taxonomists for standard genome sequencing and annotation.</title>
        <authorList>
            <consortium name="The Broad Institute Genomics Platform"/>
            <consortium name="The Broad Institute Genome Sequencing Center for Infectious Disease"/>
            <person name="Wu L."/>
            <person name="Ma J."/>
        </authorList>
    </citation>
    <scope>NUCLEOTIDE SEQUENCE [LARGE SCALE GENOMIC DNA]</scope>
    <source>
        <strain evidence="2">CGMCC 1.16031</strain>
    </source>
</reference>
<dbReference type="RefSeq" id="WP_131256892.1">
    <property type="nucleotide sequence ID" value="NZ_JBHSUS010000001.1"/>
</dbReference>
<organism evidence="1 2">
    <name type="scientific">Pseudobowmanella zhangzhouensis</name>
    <dbReference type="NCBI Taxonomy" id="1537679"/>
    <lineage>
        <taxon>Bacteria</taxon>
        <taxon>Pseudomonadati</taxon>
        <taxon>Pseudomonadota</taxon>
        <taxon>Gammaproteobacteria</taxon>
        <taxon>Alteromonadales</taxon>
        <taxon>Alteromonadaceae</taxon>
    </lineage>
</organism>
<proteinExistence type="predicted"/>
<protein>
    <submittedName>
        <fullName evidence="1">Uncharacterized protein</fullName>
    </submittedName>
</protein>
<name>A0ABW1XL66_9ALTE</name>
<evidence type="ECO:0000313" key="2">
    <source>
        <dbReference type="Proteomes" id="UP001596364"/>
    </source>
</evidence>
<dbReference type="EMBL" id="JBHSUS010000001">
    <property type="protein sequence ID" value="MFC6440013.1"/>
    <property type="molecule type" value="Genomic_DNA"/>
</dbReference>
<dbReference type="Proteomes" id="UP001596364">
    <property type="component" value="Unassembled WGS sequence"/>
</dbReference>
<evidence type="ECO:0000313" key="1">
    <source>
        <dbReference type="EMBL" id="MFC6440013.1"/>
    </source>
</evidence>
<sequence length="126" mass="14616">MATVERLEQGFAEHKLMTIDMDRQQALAPLLAQFQQQRRWLYVLSDNLQVTHPLNHCIMMRKPGQDLLHAWLKKLIKCGQAGCIVVQDMNLPESDYRVLKMLCLLYKVTVINLRHSGDANLVYGPW</sequence>
<keyword evidence="2" id="KW-1185">Reference proteome</keyword>
<gene>
    <name evidence="1" type="ORF">ACFP85_07620</name>
</gene>
<comment type="caution">
    <text evidence="1">The sequence shown here is derived from an EMBL/GenBank/DDBJ whole genome shotgun (WGS) entry which is preliminary data.</text>
</comment>